<reference evidence="4" key="1">
    <citation type="submission" date="2016-06" db="UniProtKB">
        <authorList>
            <consortium name="WormBaseParasite"/>
        </authorList>
    </citation>
    <scope>IDENTIFICATION</scope>
</reference>
<evidence type="ECO:0000313" key="4">
    <source>
        <dbReference type="WBParaSite" id="GPUH_0000315301-mRNA-1"/>
    </source>
</evidence>
<dbReference type="InterPro" id="IPR040676">
    <property type="entry name" value="DUF5641"/>
</dbReference>
<dbReference type="Proteomes" id="UP000271098">
    <property type="component" value="Unassembled WGS sequence"/>
</dbReference>
<protein>
    <submittedName>
        <fullName evidence="4">DUF5641 domain-containing protein</fullName>
    </submittedName>
</protein>
<sequence length="83" mass="9671">MKQNTAVFSYLLEVLAKRDLNMLRERTQRFLKGPHSQTLQPPRIGEVVLLKEEKMPRGSWRLVKITQLNQGLGNQIRTVELQT</sequence>
<organism evidence="4">
    <name type="scientific">Gongylonema pulchrum</name>
    <dbReference type="NCBI Taxonomy" id="637853"/>
    <lineage>
        <taxon>Eukaryota</taxon>
        <taxon>Metazoa</taxon>
        <taxon>Ecdysozoa</taxon>
        <taxon>Nematoda</taxon>
        <taxon>Chromadorea</taxon>
        <taxon>Rhabditida</taxon>
        <taxon>Spirurina</taxon>
        <taxon>Spiruromorpha</taxon>
        <taxon>Spiruroidea</taxon>
        <taxon>Gongylonematidae</taxon>
        <taxon>Gongylonema</taxon>
    </lineage>
</organism>
<dbReference type="EMBL" id="UYRT01005202">
    <property type="protein sequence ID" value="VDK38172.1"/>
    <property type="molecule type" value="Genomic_DNA"/>
</dbReference>
<proteinExistence type="predicted"/>
<accession>A0A183D357</accession>
<reference evidence="2 3" key="2">
    <citation type="submission" date="2018-11" db="EMBL/GenBank/DDBJ databases">
        <authorList>
            <consortium name="Pathogen Informatics"/>
        </authorList>
    </citation>
    <scope>NUCLEOTIDE SEQUENCE [LARGE SCALE GENOMIC DNA]</scope>
</reference>
<gene>
    <name evidence="2" type="ORF">GPUH_LOCUS3148</name>
</gene>
<dbReference type="AlphaFoldDB" id="A0A183D357"/>
<dbReference type="OrthoDB" id="7981490at2759"/>
<name>A0A183D357_9BILA</name>
<keyword evidence="3" id="KW-1185">Reference proteome</keyword>
<feature type="domain" description="DUF5641" evidence="1">
    <location>
        <begin position="39"/>
        <end position="83"/>
    </location>
</feature>
<evidence type="ECO:0000259" key="1">
    <source>
        <dbReference type="Pfam" id="PF18701"/>
    </source>
</evidence>
<dbReference type="WBParaSite" id="GPUH_0000315301-mRNA-1">
    <property type="protein sequence ID" value="GPUH_0000315301-mRNA-1"/>
    <property type="gene ID" value="GPUH_0000315301"/>
</dbReference>
<evidence type="ECO:0000313" key="3">
    <source>
        <dbReference type="Proteomes" id="UP000271098"/>
    </source>
</evidence>
<dbReference type="Pfam" id="PF18701">
    <property type="entry name" value="DUF5641"/>
    <property type="match status" value="1"/>
</dbReference>
<evidence type="ECO:0000313" key="2">
    <source>
        <dbReference type="EMBL" id="VDK38172.1"/>
    </source>
</evidence>